<keyword evidence="3" id="KW-1185">Reference proteome</keyword>
<evidence type="ECO:0000313" key="2">
    <source>
        <dbReference type="EMBL" id="TNV80850.1"/>
    </source>
</evidence>
<organism evidence="2 3">
    <name type="scientific">Halteria grandinella</name>
    <dbReference type="NCBI Taxonomy" id="5974"/>
    <lineage>
        <taxon>Eukaryota</taxon>
        <taxon>Sar</taxon>
        <taxon>Alveolata</taxon>
        <taxon>Ciliophora</taxon>
        <taxon>Intramacronucleata</taxon>
        <taxon>Spirotrichea</taxon>
        <taxon>Stichotrichia</taxon>
        <taxon>Sporadotrichida</taxon>
        <taxon>Halteriidae</taxon>
        <taxon>Halteria</taxon>
    </lineage>
</organism>
<feature type="region of interest" description="Disordered" evidence="1">
    <location>
        <begin position="217"/>
        <end position="237"/>
    </location>
</feature>
<name>A0A8J8NUV5_HALGN</name>
<evidence type="ECO:0000313" key="3">
    <source>
        <dbReference type="Proteomes" id="UP000785679"/>
    </source>
</evidence>
<gene>
    <name evidence="2" type="ORF">FGO68_gene13399</name>
</gene>
<dbReference type="AlphaFoldDB" id="A0A8J8NUV5"/>
<reference evidence="2" key="1">
    <citation type="submission" date="2019-06" db="EMBL/GenBank/DDBJ databases">
        <authorList>
            <person name="Zheng W."/>
        </authorList>
    </citation>
    <scope>NUCLEOTIDE SEQUENCE</scope>
    <source>
        <strain evidence="2">QDHG01</strain>
    </source>
</reference>
<dbReference type="Proteomes" id="UP000785679">
    <property type="component" value="Unassembled WGS sequence"/>
</dbReference>
<protein>
    <submittedName>
        <fullName evidence="2">Uncharacterized protein</fullName>
    </submittedName>
</protein>
<sequence>MIQNAISRRKSTETSPLKRILEMTSMPNYLTDGLSYKKPSPVVKARSIRHFSPSSQGEILKKSRSKVNYNCTPLKAEISTNISDSYLNYSNKRHNSEKKDFPFKNSSLIKSYLAIPQFASNAVVSQEFLIENQSYESQSFKKEERKTGHKGNLGDLYTVEDNNSIFQRQDIPAVMCQRSRAMEVQKHWEDKNSIRLLAQSSNATRFKDIKRLMNDKSQEKHDILLRNQKKSSNSQLK</sequence>
<accession>A0A8J8NUV5</accession>
<evidence type="ECO:0000256" key="1">
    <source>
        <dbReference type="SAM" id="MobiDB-lite"/>
    </source>
</evidence>
<proteinExistence type="predicted"/>
<dbReference type="EMBL" id="RRYP01006935">
    <property type="protein sequence ID" value="TNV80850.1"/>
    <property type="molecule type" value="Genomic_DNA"/>
</dbReference>
<comment type="caution">
    <text evidence="2">The sequence shown here is derived from an EMBL/GenBank/DDBJ whole genome shotgun (WGS) entry which is preliminary data.</text>
</comment>